<dbReference type="InterPro" id="IPR007160">
    <property type="entry name" value="DUF362"/>
</dbReference>
<keyword evidence="6" id="KW-0411">Iron-sulfur</keyword>
<evidence type="ECO:0000256" key="4">
    <source>
        <dbReference type="ARBA" id="ARBA00022723"/>
    </source>
</evidence>
<dbReference type="RefSeq" id="WP_257912055.1">
    <property type="nucleotide sequence ID" value="NZ_JANPWE010000001.1"/>
</dbReference>
<comment type="function">
    <text evidence="1">Ferredoxins are iron-sulfur proteins that transfer electrons in a wide variety of metabolic reactions.</text>
</comment>
<evidence type="ECO:0000313" key="8">
    <source>
        <dbReference type="EMBL" id="MCR6544449.1"/>
    </source>
</evidence>
<proteinExistence type="predicted"/>
<dbReference type="Pfam" id="PF04015">
    <property type="entry name" value="DUF362"/>
    <property type="match status" value="1"/>
</dbReference>
<dbReference type="PROSITE" id="PS00198">
    <property type="entry name" value="4FE4S_FER_1"/>
    <property type="match status" value="1"/>
</dbReference>
<evidence type="ECO:0000313" key="9">
    <source>
        <dbReference type="Proteomes" id="UP001524944"/>
    </source>
</evidence>
<dbReference type="EMBL" id="JANPWE010000001">
    <property type="protein sequence ID" value="MCR6544449.1"/>
    <property type="molecule type" value="Genomic_DNA"/>
</dbReference>
<dbReference type="Gene3D" id="3.30.70.20">
    <property type="match status" value="1"/>
</dbReference>
<name>A0ABT1Y3F4_9FIRM</name>
<dbReference type="InterPro" id="IPR017900">
    <property type="entry name" value="4Fe4S_Fe_S_CS"/>
</dbReference>
<evidence type="ECO:0000256" key="1">
    <source>
        <dbReference type="ARBA" id="ARBA00003532"/>
    </source>
</evidence>
<dbReference type="Pfam" id="PF13237">
    <property type="entry name" value="Fer4_10"/>
    <property type="match status" value="1"/>
</dbReference>
<dbReference type="PANTHER" id="PTHR24960">
    <property type="entry name" value="PHOTOSYSTEM I IRON-SULFUR CENTER-RELATED"/>
    <property type="match status" value="1"/>
</dbReference>
<evidence type="ECO:0000256" key="2">
    <source>
        <dbReference type="ARBA" id="ARBA00013529"/>
    </source>
</evidence>
<comment type="caution">
    <text evidence="8">The sequence shown here is derived from an EMBL/GenBank/DDBJ whole genome shotgun (WGS) entry which is preliminary data.</text>
</comment>
<dbReference type="Proteomes" id="UP001524944">
    <property type="component" value="Unassembled WGS sequence"/>
</dbReference>
<dbReference type="SUPFAM" id="SSF54862">
    <property type="entry name" value="4Fe-4S ferredoxins"/>
    <property type="match status" value="1"/>
</dbReference>
<evidence type="ECO:0000256" key="5">
    <source>
        <dbReference type="ARBA" id="ARBA00023004"/>
    </source>
</evidence>
<keyword evidence="4" id="KW-0479">Metal-binding</keyword>
<protein>
    <recommendedName>
        <fullName evidence="2">Ferredoxin</fullName>
    </recommendedName>
</protein>
<organism evidence="8 9">
    <name type="scientific">Dehalobacterium formicoaceticum</name>
    <dbReference type="NCBI Taxonomy" id="51515"/>
    <lineage>
        <taxon>Bacteria</taxon>
        <taxon>Bacillati</taxon>
        <taxon>Bacillota</taxon>
        <taxon>Clostridia</taxon>
        <taxon>Eubacteriales</taxon>
        <taxon>Peptococcaceae</taxon>
        <taxon>Dehalobacterium</taxon>
    </lineage>
</organism>
<evidence type="ECO:0000256" key="3">
    <source>
        <dbReference type="ARBA" id="ARBA00022485"/>
    </source>
</evidence>
<dbReference type="InterPro" id="IPR050157">
    <property type="entry name" value="PSI_iron-sulfur_center"/>
</dbReference>
<feature type="domain" description="4Fe-4S ferredoxin-type" evidence="7">
    <location>
        <begin position="343"/>
        <end position="371"/>
    </location>
</feature>
<reference evidence="8 9" key="1">
    <citation type="submission" date="2022-08" db="EMBL/GenBank/DDBJ databases">
        <title>Proteogenomics of the novel Dehalobacterium formicoaceticum strain EZ94 highlights a key role of methyltransferases during anaerobic dichloromethane degradation.</title>
        <authorList>
            <person name="Wasmund K."/>
        </authorList>
    </citation>
    <scope>NUCLEOTIDE SEQUENCE [LARGE SCALE GENOMIC DNA]</scope>
    <source>
        <strain evidence="8 9">EZ94</strain>
    </source>
</reference>
<dbReference type="InterPro" id="IPR017896">
    <property type="entry name" value="4Fe4S_Fe-S-bd"/>
</dbReference>
<accession>A0ABT1Y3F4</accession>
<dbReference type="PROSITE" id="PS51379">
    <property type="entry name" value="4FE4S_FER_2"/>
    <property type="match status" value="2"/>
</dbReference>
<evidence type="ECO:0000256" key="6">
    <source>
        <dbReference type="ARBA" id="ARBA00023014"/>
    </source>
</evidence>
<feature type="domain" description="4Fe-4S ferredoxin-type" evidence="7">
    <location>
        <begin position="313"/>
        <end position="342"/>
    </location>
</feature>
<keyword evidence="9" id="KW-1185">Reference proteome</keyword>
<evidence type="ECO:0000259" key="7">
    <source>
        <dbReference type="PROSITE" id="PS51379"/>
    </source>
</evidence>
<keyword evidence="3" id="KW-0004">4Fe-4S</keyword>
<keyword evidence="5" id="KW-0408">Iron</keyword>
<gene>
    <name evidence="8" type="ORF">NVS47_02795</name>
</gene>
<sequence length="379" mass="41723">MMDKVFLGRCETYRQADVDRMVEEMFDACGGVDKIFHPGEKIFLKANLLMKKKPEDAVTTHPAVVEAVARRLLAAGCQVVIGDSPGGPFTPVLLKSVYRTTGMEQVAEHLGCTLNYDVSTVTVPVEKGYIVKSLTLVRAMWEADGVVSLAKLKTHGMTVFTGAVKNMFGGIPGLIKAEYHFKMPDQQDFSHLLVDICQKINPRFSLLDGIVGMEGAGPSSGTPRPIRALVGGCNPHQVDWVGASLIGLDQDKAPTLRAAKERQLFPEKFEITGASLPDLKVSDFKIPIIRSVHFYRGKVPQWLARYLDNWLTPQPIFHHECCTGCAVCQKSCPPGVVQMKDGKPVADLSACIRCFCCQELCPQHAVEIKRSWLLKKILG</sequence>